<accession>A0ACC6NYT9</accession>
<dbReference type="Proteomes" id="UP001364695">
    <property type="component" value="Unassembled WGS sequence"/>
</dbReference>
<keyword evidence="2" id="KW-1185">Reference proteome</keyword>
<evidence type="ECO:0000313" key="2">
    <source>
        <dbReference type="Proteomes" id="UP001364695"/>
    </source>
</evidence>
<proteinExistence type="predicted"/>
<sequence>MSEIRPTSFDSPDGLLRGLNPEQHAAVTLPPGPALILAGAGSGKTRVLTTRIVWLIQTGQVAPGGVMAVTFTNKAAREMLTRLGAMLPLSLRQLWVGTFHGLCHRFLRLHWKTAGLPQTFQILDMQDQLSAVKRVLKAMNLSDEQFAPRKISSFIAGCKEEALRPGQLEIDSPHTRTLVDIYEAYEQQCQREGVVDFAELMLRTYEVLHAHPELRAHYQQRFAHVLVDEFQDTNRLQYAWLKLLAPPGTPQSVFVVGDDDQSIYGFRGARVGNMEDFTREYGVRDGETPQRLVRLEQNYRSAGHILECANALISNNTVRLGKTLRTDAGVGEPVRVMGAASDADEVRWLLEEVAALQRAGTALDQIAVLYRSNALSRGVESGLFNAGIAYRVYGGLRFFERAEIKHALAYLRLLENPHDSSSWLRVVNFPARGIGARTLEQLQDAAQNNGVSLYAAVSALPDNRSRDRLQGFIDLIDDLRQRASGLKLPEIIQRVVEGSGLQAAYEAEREGQERLENLGELVNAADAFERYEQRGAPVTPVAADGESGAPPEAAQGTLSSFLTHAALEAGDNQAQEGHSAVQLMTIHAAKGLEFDAVFLVGAEEGLFPHEQALADPDGLNEERRLMYVAITRARQRLSISHAQARMLHGQTRYNVPSRFLDELPEGAVKWLTPPRAATGASFWGRDSVGSAGWGGNRRAAAAAPVPNVWTESQASPTEPARQDAPPPASGTALRKGQGVFHTKFGEGRVLAIEGTQPQARVQVAFRRHGEKWLDQTLAKLQPI</sequence>
<gene>
    <name evidence="1" type="ORF">RV045_01545</name>
</gene>
<name>A0ACC6NYT9_9BURK</name>
<organism evidence="1 2">
    <name type="scientific">Amphibiibacter pelophylacis</name>
    <dbReference type="NCBI Taxonomy" id="1799477"/>
    <lineage>
        <taxon>Bacteria</taxon>
        <taxon>Pseudomonadati</taxon>
        <taxon>Pseudomonadota</taxon>
        <taxon>Betaproteobacteria</taxon>
        <taxon>Burkholderiales</taxon>
        <taxon>Sphaerotilaceae</taxon>
        <taxon>Amphibiibacter</taxon>
    </lineage>
</organism>
<dbReference type="EMBL" id="JAWDIE010000002">
    <property type="protein sequence ID" value="MEJ7137114.1"/>
    <property type="molecule type" value="Genomic_DNA"/>
</dbReference>
<evidence type="ECO:0000313" key="1">
    <source>
        <dbReference type="EMBL" id="MEJ7137114.1"/>
    </source>
</evidence>
<reference evidence="1" key="1">
    <citation type="submission" date="2023-10" db="EMBL/GenBank/DDBJ databases">
        <title>Amphibacter perezi, gen. nov., sp. nov. a novel taxa of the family Comamonadaceae, class Betaproteobacteria isolated from the skin microbiota of Pelophylax perezi from different populations.</title>
        <authorList>
            <person name="Costa S."/>
            <person name="Proenca D.N."/>
            <person name="Lopes I."/>
            <person name="Morais P.V."/>
        </authorList>
    </citation>
    <scope>NUCLEOTIDE SEQUENCE</scope>
    <source>
        <strain evidence="1">SL12-8</strain>
    </source>
</reference>
<protein>
    <submittedName>
        <fullName evidence="1">UvrD-helicase domain-containing protein</fullName>
    </submittedName>
</protein>
<comment type="caution">
    <text evidence="1">The sequence shown here is derived from an EMBL/GenBank/DDBJ whole genome shotgun (WGS) entry which is preliminary data.</text>
</comment>